<evidence type="ECO:0000256" key="3">
    <source>
        <dbReference type="ARBA" id="ARBA00022670"/>
    </source>
</evidence>
<feature type="compositionally biased region" description="Basic and acidic residues" evidence="6">
    <location>
        <begin position="838"/>
        <end position="859"/>
    </location>
</feature>
<feature type="region of interest" description="Disordered" evidence="6">
    <location>
        <begin position="1"/>
        <end position="174"/>
    </location>
</feature>
<keyword evidence="5" id="KW-0378">Hydrolase</keyword>
<evidence type="ECO:0000259" key="7">
    <source>
        <dbReference type="PROSITE" id="PS50600"/>
    </source>
</evidence>
<dbReference type="Pfam" id="PF02902">
    <property type="entry name" value="Peptidase_C48"/>
    <property type="match status" value="1"/>
</dbReference>
<dbReference type="PANTHER" id="PTHR46896">
    <property type="entry name" value="SENTRIN-SPECIFIC PROTEASE"/>
    <property type="match status" value="1"/>
</dbReference>
<proteinExistence type="inferred from homology"/>
<evidence type="ECO:0000313" key="9">
    <source>
        <dbReference type="Proteomes" id="UP001498771"/>
    </source>
</evidence>
<reference evidence="8 9" key="1">
    <citation type="submission" date="2024-03" db="EMBL/GenBank/DDBJ databases">
        <title>Genome-scale model development and genomic sequencing of the oleaginous clade Lipomyces.</title>
        <authorList>
            <consortium name="Lawrence Berkeley National Laboratory"/>
            <person name="Czajka J.J."/>
            <person name="Han Y."/>
            <person name="Kim J."/>
            <person name="Mondo S.J."/>
            <person name="Hofstad B.A."/>
            <person name="Robles A."/>
            <person name="Haridas S."/>
            <person name="Riley R."/>
            <person name="LaButti K."/>
            <person name="Pangilinan J."/>
            <person name="Andreopoulos W."/>
            <person name="Lipzen A."/>
            <person name="Yan J."/>
            <person name="Wang M."/>
            <person name="Ng V."/>
            <person name="Grigoriev I.V."/>
            <person name="Spatafora J.W."/>
            <person name="Magnuson J.K."/>
            <person name="Baker S.E."/>
            <person name="Pomraning K.R."/>
        </authorList>
    </citation>
    <scope>NUCLEOTIDE SEQUENCE [LARGE SCALE GENOMIC DNA]</scope>
    <source>
        <strain evidence="8 9">Phaff 52-87</strain>
    </source>
</reference>
<dbReference type="PANTHER" id="PTHR46896:SF3">
    <property type="entry name" value="FI06413P-RELATED"/>
    <property type="match status" value="1"/>
</dbReference>
<dbReference type="Proteomes" id="UP001498771">
    <property type="component" value="Unassembled WGS sequence"/>
</dbReference>
<feature type="compositionally biased region" description="Basic and acidic residues" evidence="6">
    <location>
        <begin position="875"/>
        <end position="887"/>
    </location>
</feature>
<keyword evidence="2" id="KW-0597">Phosphoprotein</keyword>
<dbReference type="SUPFAM" id="SSF54001">
    <property type="entry name" value="Cysteine proteinases"/>
    <property type="match status" value="1"/>
</dbReference>
<feature type="region of interest" description="Disordered" evidence="6">
    <location>
        <begin position="763"/>
        <end position="895"/>
    </location>
</feature>
<dbReference type="GeneID" id="90038498"/>
<keyword evidence="3" id="KW-0645">Protease</keyword>
<comment type="caution">
    <text evidence="8">The sequence shown here is derived from an EMBL/GenBank/DDBJ whole genome shotgun (WGS) entry which is preliminary data.</text>
</comment>
<feature type="compositionally biased region" description="Low complexity" evidence="6">
    <location>
        <begin position="129"/>
        <end position="138"/>
    </location>
</feature>
<dbReference type="RefSeq" id="XP_064767394.1">
    <property type="nucleotide sequence ID" value="XM_064912986.1"/>
</dbReference>
<evidence type="ECO:0000256" key="1">
    <source>
        <dbReference type="ARBA" id="ARBA00005234"/>
    </source>
</evidence>
<feature type="domain" description="Ubiquitin-like protease family profile" evidence="7">
    <location>
        <begin position="476"/>
        <end position="709"/>
    </location>
</feature>
<dbReference type="InterPro" id="IPR051947">
    <property type="entry name" value="Sentrin-specific_protease"/>
</dbReference>
<keyword evidence="4" id="KW-0833">Ubl conjugation pathway</keyword>
<feature type="region of interest" description="Disordered" evidence="6">
    <location>
        <begin position="335"/>
        <end position="391"/>
    </location>
</feature>
<dbReference type="InterPro" id="IPR038765">
    <property type="entry name" value="Papain-like_cys_pep_sf"/>
</dbReference>
<feature type="compositionally biased region" description="Basic and acidic residues" evidence="6">
    <location>
        <begin position="774"/>
        <end position="823"/>
    </location>
</feature>
<gene>
    <name evidence="8" type="ORF">BZA70DRAFT_280573</name>
</gene>
<dbReference type="EMBL" id="JBBJBU010000008">
    <property type="protein sequence ID" value="KAK7204361.1"/>
    <property type="molecule type" value="Genomic_DNA"/>
</dbReference>
<evidence type="ECO:0000256" key="6">
    <source>
        <dbReference type="SAM" id="MobiDB-lite"/>
    </source>
</evidence>
<comment type="similarity">
    <text evidence="1">Belongs to the peptidase C48 family.</text>
</comment>
<feature type="compositionally biased region" description="Polar residues" evidence="6">
    <location>
        <begin position="15"/>
        <end position="41"/>
    </location>
</feature>
<organism evidence="8 9">
    <name type="scientific">Myxozyma melibiosi</name>
    <dbReference type="NCBI Taxonomy" id="54550"/>
    <lineage>
        <taxon>Eukaryota</taxon>
        <taxon>Fungi</taxon>
        <taxon>Dikarya</taxon>
        <taxon>Ascomycota</taxon>
        <taxon>Saccharomycotina</taxon>
        <taxon>Lipomycetes</taxon>
        <taxon>Lipomycetales</taxon>
        <taxon>Lipomycetaceae</taxon>
        <taxon>Myxozyma</taxon>
    </lineage>
</organism>
<keyword evidence="9" id="KW-1185">Reference proteome</keyword>
<name>A0ABR1F3E9_9ASCO</name>
<dbReference type="PROSITE" id="PS50600">
    <property type="entry name" value="ULP_PROTEASE"/>
    <property type="match status" value="1"/>
</dbReference>
<sequence length="939" mass="104742">MSNNEKDVYEVVDADSSSQPTEESPSRTTNSVMHSPTQQRPVSRGLVRPPAGASLLRNYSKRPSDATRIAKPQPRHLISPFTPLNTLDRSIGGIVSKAKRATKSVANSTGFHNFDSGRKRKHEEMKPRGGTAATAGAGRQVKKEGPIQLDSEDEEASPPKNKQSREAGEEEEYSVPVRIAYEDRVVNAPKTPTPKKAAATPPSKINKNFRAVEFEIENLVFGLSGKYSNAPDLRFQLMITPKRSESVVHILQAHKEIPDMTFRHDEIDRINYCLDSLDIAIKLCVRKTSTHFETSADTVLFKIRIPETATSMANYAIKNIEDLSEVFKTKDLRPDEMERFRRTPRPSRRRSLVDDREEQSEPTKSPYFAGDGEKTGEQKSPAETKQLKKYGSSTRKLIDDDLSSFVPKGWEKPSTSSTRVTRRSSGALKASTWATTDLANYDLSEDTAMSTRSQPTRKKLVMGEPPLDYRFGNKTTVVSQDDFSRLDDGEFLNDTILDFYLKYTIAELQVHKPDVAKATFVFNSFFYKKLTERVNGGKSGFESVKKWTTKVDIFSMKYVVIPINEKAHWYVAILCNLDKLVDGASKKTEAEEAGSVSEDVRSDSVEVDVVDIDLPTSRSGIKRSLSSTIKKAKVAPSSADDPTIYVLDSLGLRHNTIFRPLRDYLVAEAKDKRGLTIDRDDIKSKHGFAPTQPNYCDCGVYVAHYVEAFLSKPDAFLQLWVDSVNPKKTVESQLLKLFDVNKLNNKREYIQRLILRLRREVTGVGTSPSPEPTEAEKSAAKGEVEEVKEIERSGDAEESKSGKEDSREIEEITQDDKETTTDKGDEESTSGPEVSTDAAHDVEAHDVDEDKLTTERQDTETGTETNVEDTATEDAPNKDRSEDHEAMSIDSETVAEEADKIIEAVENASRMEVDVDVDAAAPLEESLLDSSTTEDGEGR</sequence>
<evidence type="ECO:0000313" key="8">
    <source>
        <dbReference type="EMBL" id="KAK7204361.1"/>
    </source>
</evidence>
<protein>
    <recommendedName>
        <fullName evidence="7">Ubiquitin-like protease family profile domain-containing protein</fullName>
    </recommendedName>
</protein>
<evidence type="ECO:0000256" key="4">
    <source>
        <dbReference type="ARBA" id="ARBA00022786"/>
    </source>
</evidence>
<evidence type="ECO:0000256" key="2">
    <source>
        <dbReference type="ARBA" id="ARBA00022553"/>
    </source>
</evidence>
<accession>A0ABR1F3E9</accession>
<feature type="compositionally biased region" description="Basic and acidic residues" evidence="6">
    <location>
        <begin position="371"/>
        <end position="386"/>
    </location>
</feature>
<dbReference type="Gene3D" id="3.40.395.10">
    <property type="entry name" value="Adenoviral Proteinase, Chain A"/>
    <property type="match status" value="1"/>
</dbReference>
<dbReference type="InterPro" id="IPR003653">
    <property type="entry name" value="Peptidase_C48_C"/>
</dbReference>
<evidence type="ECO:0000256" key="5">
    <source>
        <dbReference type="ARBA" id="ARBA00022801"/>
    </source>
</evidence>